<feature type="coiled-coil region" evidence="1">
    <location>
        <begin position="215"/>
        <end position="242"/>
    </location>
</feature>
<gene>
    <name evidence="2" type="ORF">NEPTK9_001708</name>
</gene>
<evidence type="ECO:0008006" key="4">
    <source>
        <dbReference type="Google" id="ProtNLM"/>
    </source>
</evidence>
<dbReference type="PANTHER" id="PTHR41317">
    <property type="entry name" value="PD-(D_E)XK NUCLEASE FAMILY TRANSPOSASE"/>
    <property type="match status" value="1"/>
</dbReference>
<keyword evidence="1" id="KW-0175">Coiled coil</keyword>
<name>A0ABS0B1C8_9BACT</name>
<proteinExistence type="predicted"/>
<organism evidence="2 3">
    <name type="scientific">Candidatus Neptunichlamydia vexilliferae</name>
    <dbReference type="NCBI Taxonomy" id="1651774"/>
    <lineage>
        <taxon>Bacteria</taxon>
        <taxon>Pseudomonadati</taxon>
        <taxon>Chlamydiota</taxon>
        <taxon>Chlamydiia</taxon>
        <taxon>Parachlamydiales</taxon>
        <taxon>Simkaniaceae</taxon>
        <taxon>Candidatus Neptunichlamydia</taxon>
    </lineage>
</organism>
<comment type="caution">
    <text evidence="2">The sequence shown here is derived from an EMBL/GenBank/DDBJ whole genome shotgun (WGS) entry which is preliminary data.</text>
</comment>
<dbReference type="Pfam" id="PF12784">
    <property type="entry name" value="PDDEXK_2"/>
    <property type="match status" value="1"/>
</dbReference>
<evidence type="ECO:0000313" key="2">
    <source>
        <dbReference type="EMBL" id="MBF5060177.1"/>
    </source>
</evidence>
<reference evidence="2 3" key="1">
    <citation type="submission" date="2020-01" db="EMBL/GenBank/DDBJ databases">
        <title>Draft genome sequence of Cand. Neptunochlamydia vexilliferae K9.</title>
        <authorList>
            <person name="Schulz F."/>
            <person name="Koestlbacher S."/>
            <person name="Wascher F."/>
            <person name="Pizzetti I."/>
            <person name="Horn M."/>
        </authorList>
    </citation>
    <scope>NUCLEOTIDE SEQUENCE [LARGE SCALE GENOMIC DNA]</scope>
    <source>
        <strain evidence="2 3">K9</strain>
    </source>
</reference>
<sequence length="291" mass="33454">MADVNPRVDIAFKKIFGVEENKDLLISLINAVVSQEDQVKTVTLLNPYNQKRFKKDKLSILDIKAESTSGQKFNIEIQISDEADYDKRALYYWAKLYSDQLGEAQNYSKLNKVIGIHILNFTSIPKVEKYHNVFHIAEKELGHCYFKDLELHTIELKKFTDQLEKKHGKIVTKIQSALDMWSAFLTKHDLIDQEKLAKKLKSPELEKAIHVIGVMNFTKEEREAYENRLKWLRIEANTLKKVEARAKKEGQKIGEKKKATEIASALIAKGFSIEEASELTGLQEEEIKNGS</sequence>
<keyword evidence="3" id="KW-1185">Reference proteome</keyword>
<dbReference type="RefSeq" id="WP_194848500.1">
    <property type="nucleotide sequence ID" value="NZ_JAAEJV010000087.1"/>
</dbReference>
<dbReference type="NCBIfam" id="TIGR01784">
    <property type="entry name" value="T_den_put_tspse"/>
    <property type="match status" value="1"/>
</dbReference>
<evidence type="ECO:0000313" key="3">
    <source>
        <dbReference type="Proteomes" id="UP001194714"/>
    </source>
</evidence>
<dbReference type="EMBL" id="JAAEJV010000087">
    <property type="protein sequence ID" value="MBF5060177.1"/>
    <property type="molecule type" value="Genomic_DNA"/>
</dbReference>
<dbReference type="Proteomes" id="UP001194714">
    <property type="component" value="Unassembled WGS sequence"/>
</dbReference>
<accession>A0ABS0B1C8</accession>
<evidence type="ECO:0000256" key="1">
    <source>
        <dbReference type="SAM" id="Coils"/>
    </source>
</evidence>
<dbReference type="PANTHER" id="PTHR41317:SF1">
    <property type="entry name" value="PD-(D_E)XK NUCLEASE FAMILY TRANSPOSASE"/>
    <property type="match status" value="1"/>
</dbReference>
<dbReference type="InterPro" id="IPR010106">
    <property type="entry name" value="RpnA"/>
</dbReference>
<protein>
    <recommendedName>
        <fullName evidence="4">Transposase</fullName>
    </recommendedName>
</protein>